<dbReference type="PANTHER" id="PTHR23003">
    <property type="entry name" value="RNA RECOGNITION MOTIF RRM DOMAIN CONTAINING PROTEIN"/>
    <property type="match status" value="1"/>
</dbReference>
<sequence length="205" mass="23170">MAGRSACTIYVGNLPLDVKEWEIEDLFYKYGGILDIELKLPPHSLGYCFVEFEDPLDAEDAIRGLNLLMVVADNLLAMDMVVVVVEDGLVFHIDQSFEVQLIGSSSLIFYAVLSIFRIICRMLEMYVLLKFTVMEMIRKLDDSEFQNSFSKAYIRVESYYASPHGAGSQNQSRSPSRSPRSNHRSLSKSRSPPPAKLSISRSRSN</sequence>
<evidence type="ECO:0000256" key="5">
    <source>
        <dbReference type="ARBA" id="ARBA00023242"/>
    </source>
</evidence>
<keyword evidence="8" id="KW-0812">Transmembrane</keyword>
<evidence type="ECO:0000256" key="7">
    <source>
        <dbReference type="SAM" id="MobiDB-lite"/>
    </source>
</evidence>
<dbReference type="AlphaFoldDB" id="A0AAV5KI71"/>
<evidence type="ECO:0000259" key="9">
    <source>
        <dbReference type="PROSITE" id="PS50102"/>
    </source>
</evidence>
<feature type="compositionally biased region" description="Low complexity" evidence="7">
    <location>
        <begin position="168"/>
        <end position="179"/>
    </location>
</feature>
<dbReference type="InterPro" id="IPR000504">
    <property type="entry name" value="RRM_dom"/>
</dbReference>
<dbReference type="GO" id="GO:0005634">
    <property type="term" value="C:nucleus"/>
    <property type="evidence" value="ECO:0007669"/>
    <property type="project" value="UniProtKB-SubCell"/>
</dbReference>
<evidence type="ECO:0000256" key="8">
    <source>
        <dbReference type="SAM" id="Phobius"/>
    </source>
</evidence>
<evidence type="ECO:0000313" key="11">
    <source>
        <dbReference type="Proteomes" id="UP001054252"/>
    </source>
</evidence>
<gene>
    <name evidence="10" type="ORF">SLEP1_g33865</name>
</gene>
<dbReference type="InterPro" id="IPR035979">
    <property type="entry name" value="RBD_domain_sf"/>
</dbReference>
<organism evidence="10 11">
    <name type="scientific">Rubroshorea leprosula</name>
    <dbReference type="NCBI Taxonomy" id="152421"/>
    <lineage>
        <taxon>Eukaryota</taxon>
        <taxon>Viridiplantae</taxon>
        <taxon>Streptophyta</taxon>
        <taxon>Embryophyta</taxon>
        <taxon>Tracheophyta</taxon>
        <taxon>Spermatophyta</taxon>
        <taxon>Magnoliopsida</taxon>
        <taxon>eudicotyledons</taxon>
        <taxon>Gunneridae</taxon>
        <taxon>Pentapetalae</taxon>
        <taxon>rosids</taxon>
        <taxon>malvids</taxon>
        <taxon>Malvales</taxon>
        <taxon>Dipterocarpaceae</taxon>
        <taxon>Rubroshorea</taxon>
    </lineage>
</organism>
<name>A0AAV5KI71_9ROSI</name>
<keyword evidence="8" id="KW-0472">Membrane</keyword>
<comment type="caution">
    <text evidence="10">The sequence shown here is derived from an EMBL/GenBank/DDBJ whole genome shotgun (WGS) entry which is preliminary data.</text>
</comment>
<keyword evidence="4 6" id="KW-0694">RNA-binding</keyword>
<keyword evidence="2" id="KW-0507">mRNA processing</keyword>
<keyword evidence="3" id="KW-0677">Repeat</keyword>
<proteinExistence type="predicted"/>
<evidence type="ECO:0000256" key="3">
    <source>
        <dbReference type="ARBA" id="ARBA00022737"/>
    </source>
</evidence>
<feature type="transmembrane region" description="Helical" evidence="8">
    <location>
        <begin position="107"/>
        <end position="129"/>
    </location>
</feature>
<feature type="region of interest" description="Disordered" evidence="7">
    <location>
        <begin position="163"/>
        <end position="205"/>
    </location>
</feature>
<comment type="subcellular location">
    <subcellularLocation>
        <location evidence="1">Nucleus</location>
    </subcellularLocation>
</comment>
<keyword evidence="5" id="KW-0539">Nucleus</keyword>
<feature type="domain" description="RRM" evidence="9">
    <location>
        <begin position="7"/>
        <end position="83"/>
    </location>
</feature>
<evidence type="ECO:0000256" key="4">
    <source>
        <dbReference type="ARBA" id="ARBA00022884"/>
    </source>
</evidence>
<accession>A0AAV5KI71</accession>
<evidence type="ECO:0000256" key="6">
    <source>
        <dbReference type="PROSITE-ProRule" id="PRU00176"/>
    </source>
</evidence>
<dbReference type="SUPFAM" id="SSF54928">
    <property type="entry name" value="RNA-binding domain, RBD"/>
    <property type="match status" value="1"/>
</dbReference>
<evidence type="ECO:0000256" key="2">
    <source>
        <dbReference type="ARBA" id="ARBA00022664"/>
    </source>
</evidence>
<evidence type="ECO:0000313" key="10">
    <source>
        <dbReference type="EMBL" id="GKV24230.1"/>
    </source>
</evidence>
<dbReference type="Pfam" id="PF00076">
    <property type="entry name" value="RRM_1"/>
    <property type="match status" value="1"/>
</dbReference>
<evidence type="ECO:0000256" key="1">
    <source>
        <dbReference type="ARBA" id="ARBA00004123"/>
    </source>
</evidence>
<dbReference type="InterPro" id="IPR012677">
    <property type="entry name" value="Nucleotide-bd_a/b_plait_sf"/>
</dbReference>
<dbReference type="Proteomes" id="UP001054252">
    <property type="component" value="Unassembled WGS sequence"/>
</dbReference>
<dbReference type="PANTHER" id="PTHR23003:SF62">
    <property type="entry name" value="SERINE_ARGININE (SR)-TYPE SHUTTLING MRNA BINDING PROTEIN NPL3"/>
    <property type="match status" value="1"/>
</dbReference>
<dbReference type="Gene3D" id="3.30.70.330">
    <property type="match status" value="1"/>
</dbReference>
<protein>
    <recommendedName>
        <fullName evidence="9">RRM domain-containing protein</fullName>
    </recommendedName>
</protein>
<dbReference type="SMART" id="SM00360">
    <property type="entry name" value="RRM"/>
    <property type="match status" value="1"/>
</dbReference>
<dbReference type="EMBL" id="BPVZ01000065">
    <property type="protein sequence ID" value="GKV24230.1"/>
    <property type="molecule type" value="Genomic_DNA"/>
</dbReference>
<dbReference type="PROSITE" id="PS50102">
    <property type="entry name" value="RRM"/>
    <property type="match status" value="1"/>
</dbReference>
<reference evidence="10 11" key="1">
    <citation type="journal article" date="2021" name="Commun. Biol.">
        <title>The genome of Shorea leprosula (Dipterocarpaceae) highlights the ecological relevance of drought in aseasonal tropical rainforests.</title>
        <authorList>
            <person name="Ng K.K.S."/>
            <person name="Kobayashi M.J."/>
            <person name="Fawcett J.A."/>
            <person name="Hatakeyama M."/>
            <person name="Paape T."/>
            <person name="Ng C.H."/>
            <person name="Ang C.C."/>
            <person name="Tnah L.H."/>
            <person name="Lee C.T."/>
            <person name="Nishiyama T."/>
            <person name="Sese J."/>
            <person name="O'Brien M.J."/>
            <person name="Copetti D."/>
            <person name="Mohd Noor M.I."/>
            <person name="Ong R.C."/>
            <person name="Putra M."/>
            <person name="Sireger I.Z."/>
            <person name="Indrioko S."/>
            <person name="Kosugi Y."/>
            <person name="Izuno A."/>
            <person name="Isagi Y."/>
            <person name="Lee S.L."/>
            <person name="Shimizu K.K."/>
        </authorList>
    </citation>
    <scope>NUCLEOTIDE SEQUENCE [LARGE SCALE GENOMIC DNA]</scope>
    <source>
        <strain evidence="10">214</strain>
    </source>
</reference>
<keyword evidence="8" id="KW-1133">Transmembrane helix</keyword>
<keyword evidence="11" id="KW-1185">Reference proteome</keyword>
<dbReference type="GO" id="GO:0006397">
    <property type="term" value="P:mRNA processing"/>
    <property type="evidence" value="ECO:0007669"/>
    <property type="project" value="UniProtKB-KW"/>
</dbReference>
<dbReference type="GO" id="GO:0003729">
    <property type="term" value="F:mRNA binding"/>
    <property type="evidence" value="ECO:0007669"/>
    <property type="project" value="TreeGrafter"/>
</dbReference>
<dbReference type="InterPro" id="IPR050374">
    <property type="entry name" value="RRT5_SRSF_SR"/>
</dbReference>
<dbReference type="GO" id="GO:0005737">
    <property type="term" value="C:cytoplasm"/>
    <property type="evidence" value="ECO:0007669"/>
    <property type="project" value="TreeGrafter"/>
</dbReference>